<protein>
    <submittedName>
        <fullName evidence="1">Uncharacterized protein</fullName>
    </submittedName>
</protein>
<dbReference type="AlphaFoldDB" id="V4TNM9"/>
<dbReference type="EMBL" id="KI536726">
    <property type="protein sequence ID" value="ESR51446.1"/>
    <property type="molecule type" value="Genomic_DNA"/>
</dbReference>
<evidence type="ECO:0000313" key="1">
    <source>
        <dbReference type="EMBL" id="ESR51446.1"/>
    </source>
</evidence>
<dbReference type="Proteomes" id="UP000030687">
    <property type="component" value="Unassembled WGS sequence"/>
</dbReference>
<reference evidence="1 2" key="1">
    <citation type="submission" date="2013-10" db="EMBL/GenBank/DDBJ databases">
        <authorList>
            <consortium name="International Citrus Genome Consortium"/>
            <person name="Jenkins J."/>
            <person name="Schmutz J."/>
            <person name="Prochnik S."/>
            <person name="Rokhsar D."/>
            <person name="Gmitter F."/>
            <person name="Ollitrault P."/>
            <person name="Machado M."/>
            <person name="Talon M."/>
            <person name="Wincker P."/>
            <person name="Jaillon O."/>
            <person name="Morgante M."/>
        </authorList>
    </citation>
    <scope>NUCLEOTIDE SEQUENCE</scope>
    <source>
        <strain evidence="2">cv. Clemenules</strain>
    </source>
</reference>
<organism evidence="1 2">
    <name type="scientific">Citrus clementina</name>
    <name type="common">Clementine</name>
    <name type="synonym">Citrus deliciosa x Citrus sinensis</name>
    <dbReference type="NCBI Taxonomy" id="85681"/>
    <lineage>
        <taxon>Eukaryota</taxon>
        <taxon>Viridiplantae</taxon>
        <taxon>Streptophyta</taxon>
        <taxon>Embryophyta</taxon>
        <taxon>Tracheophyta</taxon>
        <taxon>Spermatophyta</taxon>
        <taxon>Magnoliopsida</taxon>
        <taxon>eudicotyledons</taxon>
        <taxon>Gunneridae</taxon>
        <taxon>Pentapetalae</taxon>
        <taxon>rosids</taxon>
        <taxon>malvids</taxon>
        <taxon>Sapindales</taxon>
        <taxon>Rutaceae</taxon>
        <taxon>Aurantioideae</taxon>
        <taxon>Citrus</taxon>
    </lineage>
</organism>
<dbReference type="InParanoid" id="V4TNM9"/>
<gene>
    <name evidence="1" type="ORF">CICLE_v10033232mg</name>
</gene>
<dbReference type="Gramene" id="ESR51446">
    <property type="protein sequence ID" value="ESR51446"/>
    <property type="gene ID" value="CICLE_v10033232mg"/>
</dbReference>
<evidence type="ECO:0000313" key="2">
    <source>
        <dbReference type="Proteomes" id="UP000030687"/>
    </source>
</evidence>
<proteinExistence type="predicted"/>
<name>V4TNM9_CITCL</name>
<sequence>MKFNKLNPKKQEGGCIGISKQKLKNEVKPAKLIQSTEINLQLLMQLHHLINYDVLKYPISLGIIDSGSSTIYRHPQLS</sequence>
<keyword evidence="2" id="KW-1185">Reference proteome</keyword>
<dbReference type="KEGG" id="cic:CICLE_v10033232mg"/>
<accession>V4TNM9</accession>